<gene>
    <name evidence="2" type="ORF">E2L08_15945</name>
</gene>
<evidence type="ECO:0000313" key="3">
    <source>
        <dbReference type="Proteomes" id="UP000295701"/>
    </source>
</evidence>
<protein>
    <submittedName>
        <fullName evidence="2">Uncharacterized protein</fullName>
    </submittedName>
</protein>
<dbReference type="OrthoDB" id="7704043at2"/>
<dbReference type="EMBL" id="SNAA01000026">
    <property type="protein sequence ID" value="TDL74836.1"/>
    <property type="molecule type" value="Genomic_DNA"/>
</dbReference>
<keyword evidence="3" id="KW-1185">Reference proteome</keyword>
<dbReference type="RefSeq" id="WP_133398093.1">
    <property type="nucleotide sequence ID" value="NZ_SNAA01000026.1"/>
</dbReference>
<dbReference type="AlphaFoldDB" id="A0A4R6A1G8"/>
<feature type="compositionally biased region" description="Low complexity" evidence="1">
    <location>
        <begin position="19"/>
        <end position="36"/>
    </location>
</feature>
<evidence type="ECO:0000256" key="1">
    <source>
        <dbReference type="SAM" id="MobiDB-lite"/>
    </source>
</evidence>
<dbReference type="Proteomes" id="UP000295701">
    <property type="component" value="Unassembled WGS sequence"/>
</dbReference>
<accession>A0A4R6A1G8</accession>
<name>A0A4R6A1G8_9RHOB</name>
<sequence length="222" mass="23139">MTRQSATTQATADRDHFKSASAARKGAGAKPAASPPVQMGEHGRYLVKSGKLAGTFVARAFPKPPTLARGLIAEASGETEQAAIEALHALIDARESRRTESRRHDPRTGIAVPSTEEYAEALGQIALTRPQRAMLVALSLAGDEGLGDARISHAAGYKSDASAARALATAGRAIAEFLGVKTGSTPPDGTACLGARNDAPQDDKTAPLTLHPELRDAIRDTL</sequence>
<proteinExistence type="predicted"/>
<comment type="caution">
    <text evidence="2">The sequence shown here is derived from an EMBL/GenBank/DDBJ whole genome shotgun (WGS) entry which is preliminary data.</text>
</comment>
<evidence type="ECO:0000313" key="2">
    <source>
        <dbReference type="EMBL" id="TDL74836.1"/>
    </source>
</evidence>
<feature type="compositionally biased region" description="Polar residues" evidence="1">
    <location>
        <begin position="1"/>
        <end position="11"/>
    </location>
</feature>
<feature type="region of interest" description="Disordered" evidence="1">
    <location>
        <begin position="1"/>
        <end position="42"/>
    </location>
</feature>
<reference evidence="2 3" key="1">
    <citation type="submission" date="2019-03" db="EMBL/GenBank/DDBJ databases">
        <title>Primorskyibacter sp. SS33 isolated from sediments.</title>
        <authorList>
            <person name="Xunke S."/>
        </authorList>
    </citation>
    <scope>NUCLEOTIDE SEQUENCE [LARGE SCALE GENOMIC DNA]</scope>
    <source>
        <strain evidence="2 3">SS33</strain>
    </source>
</reference>
<organism evidence="2 3">
    <name type="scientific">Palleronia sediminis</name>
    <dbReference type="NCBI Taxonomy" id="2547833"/>
    <lineage>
        <taxon>Bacteria</taxon>
        <taxon>Pseudomonadati</taxon>
        <taxon>Pseudomonadota</taxon>
        <taxon>Alphaproteobacteria</taxon>
        <taxon>Rhodobacterales</taxon>
        <taxon>Roseobacteraceae</taxon>
        <taxon>Palleronia</taxon>
    </lineage>
</organism>